<keyword evidence="1" id="KW-0732">Signal</keyword>
<evidence type="ECO:0000256" key="1">
    <source>
        <dbReference type="SAM" id="SignalP"/>
    </source>
</evidence>
<proteinExistence type="predicted"/>
<feature type="chain" id="PRO_5023814353" description="PLOD1-3-like GT domain-containing protein" evidence="1">
    <location>
        <begin position="20"/>
        <end position="82"/>
    </location>
</feature>
<feature type="domain" description="PLOD1-3-like GT" evidence="2">
    <location>
        <begin position="19"/>
        <end position="81"/>
    </location>
</feature>
<reference evidence="3 4" key="1">
    <citation type="journal article" date="2019" name="Gigascience">
        <title>Whole-genome sequence of the oriental lung fluke Paragonimus westermani.</title>
        <authorList>
            <person name="Oey H."/>
            <person name="Zakrzewski M."/>
            <person name="Narain K."/>
            <person name="Devi K.R."/>
            <person name="Agatsuma T."/>
            <person name="Nawaratna S."/>
            <person name="Gobert G.N."/>
            <person name="Jones M.K."/>
            <person name="Ragan M.A."/>
            <person name="McManus D.P."/>
            <person name="Krause L."/>
        </authorList>
    </citation>
    <scope>NUCLEOTIDE SEQUENCE [LARGE SCALE GENOMIC DNA]</scope>
    <source>
        <strain evidence="3 4">IND2009</strain>
    </source>
</reference>
<feature type="non-terminal residue" evidence="3">
    <location>
        <position position="82"/>
    </location>
</feature>
<dbReference type="InterPro" id="IPR057589">
    <property type="entry name" value="GT_PLOD"/>
</dbReference>
<feature type="signal peptide" evidence="1">
    <location>
        <begin position="1"/>
        <end position="19"/>
    </location>
</feature>
<evidence type="ECO:0000259" key="2">
    <source>
        <dbReference type="Pfam" id="PF25342"/>
    </source>
</evidence>
<comment type="caution">
    <text evidence="3">The sequence shown here is derived from an EMBL/GenBank/DDBJ whole genome shotgun (WGS) entry which is preliminary data.</text>
</comment>
<dbReference type="Pfam" id="PF25342">
    <property type="entry name" value="GT_PLOD"/>
    <property type="match status" value="1"/>
</dbReference>
<name>A0A5J4NEY1_9TREM</name>
<protein>
    <recommendedName>
        <fullName evidence="2">PLOD1-3-like GT domain-containing protein</fullName>
    </recommendedName>
</protein>
<dbReference type="EMBL" id="QNGE01003632">
    <property type="protein sequence ID" value="KAA3673799.1"/>
    <property type="molecule type" value="Genomic_DNA"/>
</dbReference>
<sequence>MRLRAVLIPLLWALTHVNAEDLLVLTVATERNDALERLLRSAHHNNFDVKVLGLGTSWKGGDVSKFVGGGQKVKLLREELER</sequence>
<dbReference type="AlphaFoldDB" id="A0A5J4NEY1"/>
<accession>A0A5J4NEY1</accession>
<keyword evidence="4" id="KW-1185">Reference proteome</keyword>
<dbReference type="Proteomes" id="UP000324629">
    <property type="component" value="Unassembled WGS sequence"/>
</dbReference>
<gene>
    <name evidence="3" type="ORF">DEA37_0008586</name>
</gene>
<organism evidence="3 4">
    <name type="scientific">Paragonimus westermani</name>
    <dbReference type="NCBI Taxonomy" id="34504"/>
    <lineage>
        <taxon>Eukaryota</taxon>
        <taxon>Metazoa</taxon>
        <taxon>Spiralia</taxon>
        <taxon>Lophotrochozoa</taxon>
        <taxon>Platyhelminthes</taxon>
        <taxon>Trematoda</taxon>
        <taxon>Digenea</taxon>
        <taxon>Plagiorchiida</taxon>
        <taxon>Troglotremata</taxon>
        <taxon>Troglotrematidae</taxon>
        <taxon>Paragonimus</taxon>
    </lineage>
</organism>
<evidence type="ECO:0000313" key="3">
    <source>
        <dbReference type="EMBL" id="KAA3673799.1"/>
    </source>
</evidence>
<evidence type="ECO:0000313" key="4">
    <source>
        <dbReference type="Proteomes" id="UP000324629"/>
    </source>
</evidence>